<reference evidence="1 2" key="1">
    <citation type="journal article" date="2014" name="Am. J. Bot.">
        <title>Genome assembly and annotation for red clover (Trifolium pratense; Fabaceae).</title>
        <authorList>
            <person name="Istvanek J."/>
            <person name="Jaros M."/>
            <person name="Krenek A."/>
            <person name="Repkova J."/>
        </authorList>
    </citation>
    <scope>NUCLEOTIDE SEQUENCE [LARGE SCALE GENOMIC DNA]</scope>
    <source>
        <strain evidence="2">cv. Tatra</strain>
        <tissue evidence="1">Young leaves</tissue>
    </source>
</reference>
<organism evidence="1 2">
    <name type="scientific">Trifolium pratense</name>
    <name type="common">Red clover</name>
    <dbReference type="NCBI Taxonomy" id="57577"/>
    <lineage>
        <taxon>Eukaryota</taxon>
        <taxon>Viridiplantae</taxon>
        <taxon>Streptophyta</taxon>
        <taxon>Embryophyta</taxon>
        <taxon>Tracheophyta</taxon>
        <taxon>Spermatophyta</taxon>
        <taxon>Magnoliopsida</taxon>
        <taxon>eudicotyledons</taxon>
        <taxon>Gunneridae</taxon>
        <taxon>Pentapetalae</taxon>
        <taxon>rosids</taxon>
        <taxon>fabids</taxon>
        <taxon>Fabales</taxon>
        <taxon>Fabaceae</taxon>
        <taxon>Papilionoideae</taxon>
        <taxon>50 kb inversion clade</taxon>
        <taxon>NPAAA clade</taxon>
        <taxon>Hologalegina</taxon>
        <taxon>IRL clade</taxon>
        <taxon>Trifolieae</taxon>
        <taxon>Trifolium</taxon>
    </lineage>
</organism>
<protein>
    <submittedName>
        <fullName evidence="1">Uncharacterized protein</fullName>
    </submittedName>
</protein>
<dbReference type="EMBL" id="ASHM01264375">
    <property type="protein sequence ID" value="PNX70076.1"/>
    <property type="molecule type" value="Genomic_DNA"/>
</dbReference>
<sequence>RDGVIELKYCKSQDQLADIMTKPLKLESFCRLREGLGMSVAQDVNK</sequence>
<evidence type="ECO:0000313" key="2">
    <source>
        <dbReference type="Proteomes" id="UP000236291"/>
    </source>
</evidence>
<name>A0A2K3KUX2_TRIPR</name>
<comment type="caution">
    <text evidence="1">The sequence shown here is derived from an EMBL/GenBank/DDBJ whole genome shotgun (WGS) entry which is preliminary data.</text>
</comment>
<dbReference type="Proteomes" id="UP000236291">
    <property type="component" value="Unassembled WGS sequence"/>
</dbReference>
<feature type="non-terminal residue" evidence="1">
    <location>
        <position position="1"/>
    </location>
</feature>
<dbReference type="AlphaFoldDB" id="A0A2K3KUX2"/>
<reference evidence="1 2" key="2">
    <citation type="journal article" date="2017" name="Front. Plant Sci.">
        <title>Gene Classification and Mining of Molecular Markers Useful in Red Clover (Trifolium pratense) Breeding.</title>
        <authorList>
            <person name="Istvanek J."/>
            <person name="Dluhosova J."/>
            <person name="Dluhos P."/>
            <person name="Patkova L."/>
            <person name="Nedelnik J."/>
            <person name="Repkova J."/>
        </authorList>
    </citation>
    <scope>NUCLEOTIDE SEQUENCE [LARGE SCALE GENOMIC DNA]</scope>
    <source>
        <strain evidence="2">cv. Tatra</strain>
        <tissue evidence="1">Young leaves</tissue>
    </source>
</reference>
<evidence type="ECO:0000313" key="1">
    <source>
        <dbReference type="EMBL" id="PNX70076.1"/>
    </source>
</evidence>
<gene>
    <name evidence="1" type="ORF">L195_g064718</name>
</gene>
<accession>A0A2K3KUX2</accession>
<proteinExistence type="predicted"/>